<organism evidence="2 3">
    <name type="scientific">Mucilaginibacter ginsenosidivorax</name>
    <dbReference type="NCBI Taxonomy" id="862126"/>
    <lineage>
        <taxon>Bacteria</taxon>
        <taxon>Pseudomonadati</taxon>
        <taxon>Bacteroidota</taxon>
        <taxon>Sphingobacteriia</taxon>
        <taxon>Sphingobacteriales</taxon>
        <taxon>Sphingobacteriaceae</taxon>
        <taxon>Mucilaginibacter</taxon>
    </lineage>
</organism>
<dbReference type="Gene3D" id="3.10.450.50">
    <property type="match status" value="1"/>
</dbReference>
<reference evidence="2 3" key="1">
    <citation type="journal article" date="2013" name="J. Microbiol.">
        <title>Mucilaginibacter ginsenosidivorax sp. nov., with ginsenoside converting activity isolated from sediment.</title>
        <authorList>
            <person name="Kim J.K."/>
            <person name="Choi T.E."/>
            <person name="Liu Q.M."/>
            <person name="Park H.Y."/>
            <person name="Yi T.H."/>
            <person name="Yoon M.H."/>
            <person name="Kim S.C."/>
            <person name="Im W.T."/>
        </authorList>
    </citation>
    <scope>NUCLEOTIDE SEQUENCE [LARGE SCALE GENOMIC DNA]</scope>
    <source>
        <strain evidence="2 3">KHI28</strain>
    </source>
</reference>
<gene>
    <name evidence="2" type="ORF">FSB76_23900</name>
</gene>
<dbReference type="Pfam" id="PF20409">
    <property type="entry name" value="SnoaL_5"/>
    <property type="match status" value="1"/>
</dbReference>
<evidence type="ECO:0000259" key="1">
    <source>
        <dbReference type="Pfam" id="PF20409"/>
    </source>
</evidence>
<dbReference type="RefSeq" id="WP_147057882.1">
    <property type="nucleotide sequence ID" value="NZ_CP042437.1"/>
</dbReference>
<dbReference type="OrthoDB" id="336094at2"/>
<proteinExistence type="predicted"/>
<dbReference type="AlphaFoldDB" id="A0A5B8W5X4"/>
<dbReference type="KEGG" id="mgk:FSB76_23900"/>
<dbReference type="SUPFAM" id="SSF54427">
    <property type="entry name" value="NTF2-like"/>
    <property type="match status" value="1"/>
</dbReference>
<feature type="domain" description="SnoaL-like" evidence="1">
    <location>
        <begin position="1"/>
        <end position="117"/>
    </location>
</feature>
<dbReference type="InterPro" id="IPR032710">
    <property type="entry name" value="NTF2-like_dom_sf"/>
</dbReference>
<dbReference type="EMBL" id="CP042437">
    <property type="protein sequence ID" value="QEC78847.1"/>
    <property type="molecule type" value="Genomic_DNA"/>
</dbReference>
<dbReference type="Proteomes" id="UP000321362">
    <property type="component" value="Chromosome"/>
</dbReference>
<sequence length="121" mass="13654">MNTQEVANKLVEFCREGKNLDAIDELYADDVVSHEPKGSHMELSEGKEAAIAKNQQWYDMVEEVHSGQVSDPIVSGNFFSVTMDMDVTYKGQGRSMMSEVCVYEVKEGKIVTETFFYSLPQ</sequence>
<evidence type="ECO:0000313" key="3">
    <source>
        <dbReference type="Proteomes" id="UP000321362"/>
    </source>
</evidence>
<accession>A0A5B8W5X4</accession>
<keyword evidence="3" id="KW-1185">Reference proteome</keyword>
<dbReference type="InterPro" id="IPR046860">
    <property type="entry name" value="SnoaL_5"/>
</dbReference>
<evidence type="ECO:0000313" key="2">
    <source>
        <dbReference type="EMBL" id="QEC78847.1"/>
    </source>
</evidence>
<protein>
    <submittedName>
        <fullName evidence="2">Nuclear transport factor 2 family protein</fullName>
    </submittedName>
</protein>
<name>A0A5B8W5X4_9SPHI</name>